<dbReference type="PROSITE" id="PS50102">
    <property type="entry name" value="RRM"/>
    <property type="match status" value="1"/>
</dbReference>
<feature type="compositionally biased region" description="Low complexity" evidence="9">
    <location>
        <begin position="49"/>
        <end position="62"/>
    </location>
</feature>
<evidence type="ECO:0000256" key="8">
    <source>
        <dbReference type="PROSITE-ProRule" id="PRU00176"/>
    </source>
</evidence>
<dbReference type="Proteomes" id="UP000494165">
    <property type="component" value="Unassembled WGS sequence"/>
</dbReference>
<evidence type="ECO:0000256" key="1">
    <source>
        <dbReference type="ARBA" id="ARBA00004123"/>
    </source>
</evidence>
<evidence type="ECO:0000313" key="12">
    <source>
        <dbReference type="Proteomes" id="UP000494165"/>
    </source>
</evidence>
<evidence type="ECO:0000256" key="6">
    <source>
        <dbReference type="ARBA" id="ARBA00022884"/>
    </source>
</evidence>
<dbReference type="GO" id="GO:0003723">
    <property type="term" value="F:RNA binding"/>
    <property type="evidence" value="ECO:0007669"/>
    <property type="project" value="UniProtKB-UniRule"/>
</dbReference>
<feature type="compositionally biased region" description="Polar residues" evidence="9">
    <location>
        <begin position="79"/>
        <end position="88"/>
    </location>
</feature>
<evidence type="ECO:0000256" key="2">
    <source>
        <dbReference type="ARBA" id="ARBA00004496"/>
    </source>
</evidence>
<evidence type="ECO:0000313" key="11">
    <source>
        <dbReference type="EMBL" id="CAB3359178.1"/>
    </source>
</evidence>
<comment type="caution">
    <text evidence="11">The sequence shown here is derived from an EMBL/GenBank/DDBJ whole genome shotgun (WGS) entry which is preliminary data.</text>
</comment>
<evidence type="ECO:0000256" key="3">
    <source>
        <dbReference type="ARBA" id="ARBA00009621"/>
    </source>
</evidence>
<gene>
    <name evidence="11" type="ORF">CLODIP_2_CD05154</name>
</gene>
<comment type="similarity">
    <text evidence="3">Belongs to the CELF/BRUNOL family.</text>
</comment>
<protein>
    <recommendedName>
        <fullName evidence="10">RRM domain-containing protein</fullName>
    </recommendedName>
</protein>
<proteinExistence type="inferred from homology"/>
<sequence length="259" mass="29026">MLVSNMAVHPHHQQQHVAYGDEMRNMTFSPTSPPPNHLPPPLNMPPLPLHQSHAQPQQPPQQVMFLQMAPSQGGGSGHLASSVNSQSTPSPPMVGPRDCDSIKLFIGQIPKHLEEEDLRPMFEEFGKIYELTVLRDRVTGWHKGCAFLTYFNRESALTAQRVLHEHTTLPGVSSINFQSCICIRRRCGFEAISRAAVFPAPLLSGKSMCASSLFRKCIRNPLCVRVKPPLADTFIEIMLCTLLSTRFLTRFSISMYEYS</sequence>
<dbReference type="OrthoDB" id="410044at2759"/>
<evidence type="ECO:0000256" key="4">
    <source>
        <dbReference type="ARBA" id="ARBA00022490"/>
    </source>
</evidence>
<reference evidence="11 12" key="1">
    <citation type="submission" date="2020-04" db="EMBL/GenBank/DDBJ databases">
        <authorList>
            <person name="Alioto T."/>
            <person name="Alioto T."/>
            <person name="Gomez Garrido J."/>
        </authorList>
    </citation>
    <scope>NUCLEOTIDE SEQUENCE [LARGE SCALE GENOMIC DNA]</scope>
</reference>
<dbReference type="PANTHER" id="PTHR24012">
    <property type="entry name" value="RNA BINDING PROTEIN"/>
    <property type="match status" value="1"/>
</dbReference>
<feature type="compositionally biased region" description="Pro residues" evidence="9">
    <location>
        <begin position="31"/>
        <end position="48"/>
    </location>
</feature>
<dbReference type="EMBL" id="CADEPI010000001">
    <property type="protein sequence ID" value="CAB3359178.1"/>
    <property type="molecule type" value="Genomic_DNA"/>
</dbReference>
<accession>A0A8S1BJR5</accession>
<dbReference type="InterPro" id="IPR035979">
    <property type="entry name" value="RBD_domain_sf"/>
</dbReference>
<feature type="region of interest" description="Disordered" evidence="9">
    <location>
        <begin position="24"/>
        <end position="95"/>
    </location>
</feature>
<dbReference type="GO" id="GO:0005737">
    <property type="term" value="C:cytoplasm"/>
    <property type="evidence" value="ECO:0007669"/>
    <property type="project" value="UniProtKB-SubCell"/>
</dbReference>
<evidence type="ECO:0000256" key="7">
    <source>
        <dbReference type="ARBA" id="ARBA00023242"/>
    </source>
</evidence>
<dbReference type="Pfam" id="PF00076">
    <property type="entry name" value="RRM_1"/>
    <property type="match status" value="1"/>
</dbReference>
<evidence type="ECO:0000256" key="5">
    <source>
        <dbReference type="ARBA" id="ARBA00022737"/>
    </source>
</evidence>
<keyword evidence="5" id="KW-0677">Repeat</keyword>
<dbReference type="GO" id="GO:0005634">
    <property type="term" value="C:nucleus"/>
    <property type="evidence" value="ECO:0007669"/>
    <property type="project" value="UniProtKB-SubCell"/>
</dbReference>
<comment type="subcellular location">
    <subcellularLocation>
        <location evidence="2">Cytoplasm</location>
    </subcellularLocation>
    <subcellularLocation>
        <location evidence="1">Nucleus</location>
    </subcellularLocation>
</comment>
<keyword evidence="4" id="KW-0963">Cytoplasm</keyword>
<evidence type="ECO:0000256" key="9">
    <source>
        <dbReference type="SAM" id="MobiDB-lite"/>
    </source>
</evidence>
<dbReference type="FunFam" id="3.30.70.330:FF:000010">
    <property type="entry name" value="CUGBP Elav-like family member 4 isoform 3"/>
    <property type="match status" value="1"/>
</dbReference>
<keyword evidence="6 8" id="KW-0694">RNA-binding</keyword>
<organism evidence="11 12">
    <name type="scientific">Cloeon dipterum</name>
    <dbReference type="NCBI Taxonomy" id="197152"/>
    <lineage>
        <taxon>Eukaryota</taxon>
        <taxon>Metazoa</taxon>
        <taxon>Ecdysozoa</taxon>
        <taxon>Arthropoda</taxon>
        <taxon>Hexapoda</taxon>
        <taxon>Insecta</taxon>
        <taxon>Pterygota</taxon>
        <taxon>Palaeoptera</taxon>
        <taxon>Ephemeroptera</taxon>
        <taxon>Pisciforma</taxon>
        <taxon>Baetidae</taxon>
        <taxon>Cloeon</taxon>
    </lineage>
</organism>
<name>A0A8S1BJR5_9INSE</name>
<dbReference type="AlphaFoldDB" id="A0A8S1BJR5"/>
<dbReference type="InterPro" id="IPR012677">
    <property type="entry name" value="Nucleotide-bd_a/b_plait_sf"/>
</dbReference>
<evidence type="ECO:0000259" key="10">
    <source>
        <dbReference type="PROSITE" id="PS50102"/>
    </source>
</evidence>
<dbReference type="SMART" id="SM00360">
    <property type="entry name" value="RRM"/>
    <property type="match status" value="1"/>
</dbReference>
<feature type="domain" description="RRM" evidence="10">
    <location>
        <begin position="102"/>
        <end position="164"/>
    </location>
</feature>
<dbReference type="SUPFAM" id="SSF54928">
    <property type="entry name" value="RNA-binding domain, RBD"/>
    <property type="match status" value="1"/>
</dbReference>
<dbReference type="Gene3D" id="3.30.70.330">
    <property type="match status" value="1"/>
</dbReference>
<keyword evidence="12" id="KW-1185">Reference proteome</keyword>
<keyword evidence="7" id="KW-0539">Nucleus</keyword>
<dbReference type="InterPro" id="IPR000504">
    <property type="entry name" value="RRM_dom"/>
</dbReference>